<feature type="transmembrane region" description="Helical" evidence="5">
    <location>
        <begin position="226"/>
        <end position="247"/>
    </location>
</feature>
<protein>
    <recommendedName>
        <fullName evidence="6">Major facilitator superfamily (MFS) profile domain-containing protein</fullName>
    </recommendedName>
</protein>
<proteinExistence type="predicted"/>
<dbReference type="Proteomes" id="UP001143548">
    <property type="component" value="Unassembled WGS sequence"/>
</dbReference>
<dbReference type="AlphaFoldDB" id="A0A9W6DKG0"/>
<dbReference type="InterPro" id="IPR036259">
    <property type="entry name" value="MFS_trans_sf"/>
</dbReference>
<evidence type="ECO:0000259" key="6">
    <source>
        <dbReference type="PROSITE" id="PS50850"/>
    </source>
</evidence>
<evidence type="ECO:0000313" key="7">
    <source>
        <dbReference type="EMBL" id="GKZ20569.1"/>
    </source>
</evidence>
<evidence type="ECO:0000256" key="5">
    <source>
        <dbReference type="SAM" id="Phobius"/>
    </source>
</evidence>
<evidence type="ECO:0000256" key="3">
    <source>
        <dbReference type="ARBA" id="ARBA00022989"/>
    </source>
</evidence>
<dbReference type="Pfam" id="PF07690">
    <property type="entry name" value="MFS_1"/>
    <property type="match status" value="1"/>
</dbReference>
<dbReference type="PROSITE" id="PS50850">
    <property type="entry name" value="MFS"/>
    <property type="match status" value="1"/>
</dbReference>
<dbReference type="PANTHER" id="PTHR42718">
    <property type="entry name" value="MAJOR FACILITATOR SUPERFAMILY MULTIDRUG TRANSPORTER MFSC"/>
    <property type="match status" value="1"/>
</dbReference>
<sequence>MACGLAYSGTQLIIFRVISGIAASLSLPSAMSIITEHFPSGQYRNIALALMGSGQPIGFGVGLLLGGVFADTVGWRWGFYSAAIANTPVFLLSVWQLPGREKQGGVIWRRLVFGIDWIGALAASAGLALLSYALAIITDDASKIHEATVITFICLFGSLITFFIAWQGRQERHSRPTLIKNSLWKKLRFACICINVFMIWGAFNAFEQMVNFFFQDVQQLSVLATSVRFIPVTVMGLLTSLITGLILHRIHAHTLINISTILSSLSPLLLALIHPEWTYWHCAFFAMCLNPIAADVLFTVSTLIIADMFPAETQGLAAGVFNTVSQFGRSIGLALVALIANSVTERDSSDSTSGDIDSPGGALMVGYRASFWFLFAMNITSLVVSLVGSRRIGYVGRKRSLDG</sequence>
<feature type="transmembrane region" description="Helical" evidence="5">
    <location>
        <begin position="254"/>
        <end position="272"/>
    </location>
</feature>
<dbReference type="GO" id="GO:0016020">
    <property type="term" value="C:membrane"/>
    <property type="evidence" value="ECO:0007669"/>
    <property type="project" value="UniProtKB-SubCell"/>
</dbReference>
<dbReference type="PANTHER" id="PTHR42718:SF27">
    <property type="entry name" value="TRANSPORTER, PUTATIVE-RELATED"/>
    <property type="match status" value="1"/>
</dbReference>
<keyword evidence="4 5" id="KW-0472">Membrane</keyword>
<dbReference type="SUPFAM" id="SSF103473">
    <property type="entry name" value="MFS general substrate transporter"/>
    <property type="match status" value="1"/>
</dbReference>
<organism evidence="7 8">
    <name type="scientific">Aspergillus brasiliensis</name>
    <dbReference type="NCBI Taxonomy" id="319629"/>
    <lineage>
        <taxon>Eukaryota</taxon>
        <taxon>Fungi</taxon>
        <taxon>Dikarya</taxon>
        <taxon>Ascomycota</taxon>
        <taxon>Pezizomycotina</taxon>
        <taxon>Eurotiomycetes</taxon>
        <taxon>Eurotiomycetidae</taxon>
        <taxon>Eurotiales</taxon>
        <taxon>Aspergillaceae</taxon>
        <taxon>Aspergillus</taxon>
        <taxon>Aspergillus subgen. Circumdati</taxon>
    </lineage>
</organism>
<feature type="transmembrane region" description="Helical" evidence="5">
    <location>
        <begin position="147"/>
        <end position="166"/>
    </location>
</feature>
<feature type="transmembrane region" description="Helical" evidence="5">
    <location>
        <begin position="369"/>
        <end position="389"/>
    </location>
</feature>
<name>A0A9W6DKG0_9EURO</name>
<feature type="domain" description="Major facilitator superfamily (MFS) profile" evidence="6">
    <location>
        <begin position="1"/>
        <end position="393"/>
    </location>
</feature>
<keyword evidence="3 5" id="KW-1133">Transmembrane helix</keyword>
<keyword evidence="2 5" id="KW-0812">Transmembrane</keyword>
<comment type="subcellular location">
    <subcellularLocation>
        <location evidence="1">Membrane</location>
        <topology evidence="1">Multi-pass membrane protein</topology>
    </subcellularLocation>
</comment>
<dbReference type="Gene3D" id="1.20.1250.20">
    <property type="entry name" value="MFS general substrate transporter like domains"/>
    <property type="match status" value="2"/>
</dbReference>
<evidence type="ECO:0000313" key="8">
    <source>
        <dbReference type="Proteomes" id="UP001143548"/>
    </source>
</evidence>
<gene>
    <name evidence="7" type="ORF">AbraCBS73388_006147</name>
</gene>
<feature type="transmembrane region" description="Helical" evidence="5">
    <location>
        <begin position="316"/>
        <end position="340"/>
    </location>
</feature>
<evidence type="ECO:0000256" key="1">
    <source>
        <dbReference type="ARBA" id="ARBA00004141"/>
    </source>
</evidence>
<feature type="transmembrane region" description="Helical" evidence="5">
    <location>
        <begin position="187"/>
        <end position="206"/>
    </location>
</feature>
<dbReference type="EMBL" id="BROQ01000030">
    <property type="protein sequence ID" value="GKZ20569.1"/>
    <property type="molecule type" value="Genomic_DNA"/>
</dbReference>
<comment type="caution">
    <text evidence="7">The sequence shown here is derived from an EMBL/GenBank/DDBJ whole genome shotgun (WGS) entry which is preliminary data.</text>
</comment>
<feature type="transmembrane region" description="Helical" evidence="5">
    <location>
        <begin position="278"/>
        <end position="304"/>
    </location>
</feature>
<feature type="transmembrane region" description="Helical" evidence="5">
    <location>
        <begin position="77"/>
        <end position="99"/>
    </location>
</feature>
<evidence type="ECO:0000256" key="4">
    <source>
        <dbReference type="ARBA" id="ARBA00023136"/>
    </source>
</evidence>
<reference evidence="7" key="1">
    <citation type="submission" date="2022-07" db="EMBL/GenBank/DDBJ databases">
        <title>Taxonomy of Aspergillus series Nigri: significant species reduction supported by multi-species coalescent approaches.</title>
        <authorList>
            <person name="Bian C."/>
            <person name="Kusuya Y."/>
            <person name="Sklenar F."/>
            <person name="D'hooge E."/>
            <person name="Yaguchi T."/>
            <person name="Takahashi H."/>
            <person name="Hubka V."/>
        </authorList>
    </citation>
    <scope>NUCLEOTIDE SEQUENCE</scope>
    <source>
        <strain evidence="7">CBS 733.88</strain>
    </source>
</reference>
<accession>A0A9W6DKG0</accession>
<dbReference type="InterPro" id="IPR011701">
    <property type="entry name" value="MFS"/>
</dbReference>
<dbReference type="InterPro" id="IPR020846">
    <property type="entry name" value="MFS_dom"/>
</dbReference>
<feature type="transmembrane region" description="Helical" evidence="5">
    <location>
        <begin position="111"/>
        <end position="135"/>
    </location>
</feature>
<dbReference type="GO" id="GO:0022857">
    <property type="term" value="F:transmembrane transporter activity"/>
    <property type="evidence" value="ECO:0007669"/>
    <property type="project" value="InterPro"/>
</dbReference>
<evidence type="ECO:0000256" key="2">
    <source>
        <dbReference type="ARBA" id="ARBA00022692"/>
    </source>
</evidence>
<feature type="transmembrane region" description="Helical" evidence="5">
    <location>
        <begin position="12"/>
        <end position="34"/>
    </location>
</feature>